<dbReference type="Gene3D" id="3.60.21.10">
    <property type="match status" value="1"/>
</dbReference>
<dbReference type="AlphaFoldDB" id="B9XCR2"/>
<proteinExistence type="predicted"/>
<protein>
    <submittedName>
        <fullName evidence="4">Metallophosphoesterase</fullName>
    </submittedName>
</protein>
<dbReference type="PANTHER" id="PTHR22953">
    <property type="entry name" value="ACID PHOSPHATASE RELATED"/>
    <property type="match status" value="1"/>
</dbReference>
<accession>B9XCR2</accession>
<feature type="domain" description="Calcineurin-like phosphoesterase" evidence="2">
    <location>
        <begin position="127"/>
        <end position="327"/>
    </location>
</feature>
<name>B9XCR2_PEDPL</name>
<dbReference type="EMBL" id="ABOX02000005">
    <property type="protein sequence ID" value="EEF62258.1"/>
    <property type="molecule type" value="Genomic_DNA"/>
</dbReference>
<organism evidence="4 5">
    <name type="scientific">Pedosphaera parvula (strain Ellin514)</name>
    <dbReference type="NCBI Taxonomy" id="320771"/>
    <lineage>
        <taxon>Bacteria</taxon>
        <taxon>Pseudomonadati</taxon>
        <taxon>Verrucomicrobiota</taxon>
        <taxon>Pedosphaerae</taxon>
        <taxon>Pedosphaerales</taxon>
        <taxon>Pedosphaeraceae</taxon>
        <taxon>Pedosphaera</taxon>
    </lineage>
</organism>
<dbReference type="InterPro" id="IPR029052">
    <property type="entry name" value="Metallo-depent_PP-like"/>
</dbReference>
<dbReference type="STRING" id="320771.Cflav_PD4893"/>
<dbReference type="SUPFAM" id="SSF56300">
    <property type="entry name" value="Metallo-dependent phosphatases"/>
    <property type="match status" value="1"/>
</dbReference>
<evidence type="ECO:0000259" key="3">
    <source>
        <dbReference type="Pfam" id="PF16656"/>
    </source>
</evidence>
<feature type="domain" description="Purple acid phosphatase N-terminal" evidence="3">
    <location>
        <begin position="37"/>
        <end position="101"/>
    </location>
</feature>
<dbReference type="RefSeq" id="WP_007413610.1">
    <property type="nucleotide sequence ID" value="NZ_ABOX02000005.1"/>
</dbReference>
<dbReference type="InterPro" id="IPR039331">
    <property type="entry name" value="PAPs-like"/>
</dbReference>
<evidence type="ECO:0000313" key="5">
    <source>
        <dbReference type="Proteomes" id="UP000003688"/>
    </source>
</evidence>
<dbReference type="InterPro" id="IPR015914">
    <property type="entry name" value="PAPs_N"/>
</dbReference>
<evidence type="ECO:0000313" key="4">
    <source>
        <dbReference type="EMBL" id="EEF62258.1"/>
    </source>
</evidence>
<dbReference type="Proteomes" id="UP000003688">
    <property type="component" value="Unassembled WGS sequence"/>
</dbReference>
<sequence precursor="true">MPMYAKSKNFERLVMIFSLLLVVVVAQATTVTRGPYLQMGTSSGIIVRWRTDATNESSVIYGTNLAALNFTNADSTPTTEHEVKLTGLSPDTRYYYAIGDAIGVLAGNDTNTFFVTAPLAGVARPTRIWVIGDGGWANGDQAAVREAYYNFTGTNHTHLWLLLGDNAYYTGTDAEYQSAVFDSYNSMLRKSVVWPTLGNHDSAFSTEFTTNYPYFSIFTLPANGEAGGVASGTEHYYSYDYGNIHFVCLDSMTADRSSNGAMANWLRTDLAANTNTWLIAFWHHPPYTKGSHDSDTEIELMQMRQNFVPILEDAGVDLILSGHSHDYERSYFMDGNYGPSSALNTNTMFINGGSGRETNGVGAYMKLEGGPIGHQGAVYVVAGCSSSMEGGPLNHNAMYVSLNSLGSVVIDVASNRLDALFLRETGETNDWFSIVKDSYGPLAGNLVVRADSSTNLLFQAGNTNQHGSWYALTSAPTNGLIRNFNPPTGTFTYTPVRGSTNGDSFQFAVTDGQTSSPPALVNIAVQSLSDTNHNGMDDAWERLYGVSDPNGDPDQDGMTNLQEYLAGTNPQDGNSWLRVGKIVGDASQHMILTWPSIGGVRYRVLYSNGDANGNFNGTFVPIVRSVESEMAAGAVGSPSSLSFTDDFSLTGASVNGKRFYRIQVVR</sequence>
<dbReference type="Gene3D" id="2.60.40.380">
    <property type="entry name" value="Purple acid phosphatase-like, N-terminal"/>
    <property type="match status" value="1"/>
</dbReference>
<keyword evidence="1" id="KW-0732">Signal</keyword>
<dbReference type="SUPFAM" id="SSF49363">
    <property type="entry name" value="Purple acid phosphatase, N-terminal domain"/>
    <property type="match status" value="1"/>
</dbReference>
<gene>
    <name evidence="4" type="ORF">Cflav_PD4893</name>
</gene>
<keyword evidence="5" id="KW-1185">Reference proteome</keyword>
<dbReference type="GO" id="GO:0046872">
    <property type="term" value="F:metal ion binding"/>
    <property type="evidence" value="ECO:0007669"/>
    <property type="project" value="InterPro"/>
</dbReference>
<dbReference type="GO" id="GO:0003993">
    <property type="term" value="F:acid phosphatase activity"/>
    <property type="evidence" value="ECO:0007669"/>
    <property type="project" value="InterPro"/>
</dbReference>
<evidence type="ECO:0000259" key="2">
    <source>
        <dbReference type="Pfam" id="PF00149"/>
    </source>
</evidence>
<dbReference type="Pfam" id="PF00149">
    <property type="entry name" value="Metallophos"/>
    <property type="match status" value="1"/>
</dbReference>
<dbReference type="InterPro" id="IPR008963">
    <property type="entry name" value="Purple_acid_Pase-like_N"/>
</dbReference>
<reference evidence="4 5" key="1">
    <citation type="journal article" date="2011" name="J. Bacteriol.">
        <title>Genome sequence of 'Pedosphaera parvula' Ellin514, an aerobic Verrucomicrobial isolate from pasture soil.</title>
        <authorList>
            <person name="Kant R."/>
            <person name="van Passel M.W."/>
            <person name="Sangwan P."/>
            <person name="Palva A."/>
            <person name="Lucas S."/>
            <person name="Copeland A."/>
            <person name="Lapidus A."/>
            <person name="Glavina Del Rio T."/>
            <person name="Dalin E."/>
            <person name="Tice H."/>
            <person name="Bruce D."/>
            <person name="Goodwin L."/>
            <person name="Pitluck S."/>
            <person name="Chertkov O."/>
            <person name="Larimer F.W."/>
            <person name="Land M.L."/>
            <person name="Hauser L."/>
            <person name="Brettin T.S."/>
            <person name="Detter J.C."/>
            <person name="Han S."/>
            <person name="de Vos W.M."/>
            <person name="Janssen P.H."/>
            <person name="Smidt H."/>
        </authorList>
    </citation>
    <scope>NUCLEOTIDE SEQUENCE [LARGE SCALE GENOMIC DNA]</scope>
    <source>
        <strain evidence="4 5">Ellin514</strain>
    </source>
</reference>
<dbReference type="PANTHER" id="PTHR22953:SF153">
    <property type="entry name" value="PURPLE ACID PHOSPHATASE"/>
    <property type="match status" value="1"/>
</dbReference>
<dbReference type="Pfam" id="PF16656">
    <property type="entry name" value="Pur_ac_phosph_N"/>
    <property type="match status" value="1"/>
</dbReference>
<evidence type="ECO:0000256" key="1">
    <source>
        <dbReference type="ARBA" id="ARBA00022729"/>
    </source>
</evidence>
<dbReference type="Pfam" id="PF17963">
    <property type="entry name" value="Big_9"/>
    <property type="match status" value="1"/>
</dbReference>
<comment type="caution">
    <text evidence="4">The sequence shown here is derived from an EMBL/GenBank/DDBJ whole genome shotgun (WGS) entry which is preliminary data.</text>
</comment>
<dbReference type="InterPro" id="IPR004843">
    <property type="entry name" value="Calcineurin-like_PHP"/>
</dbReference>